<evidence type="ECO:0000313" key="1">
    <source>
        <dbReference type="EMBL" id="MBX37860.1"/>
    </source>
</evidence>
<accession>A0A2P2N5Z5</accession>
<dbReference type="AlphaFoldDB" id="A0A2P2N5Z5"/>
<reference evidence="1" key="1">
    <citation type="submission" date="2018-02" db="EMBL/GenBank/DDBJ databases">
        <title>Rhizophora mucronata_Transcriptome.</title>
        <authorList>
            <person name="Meera S.P."/>
            <person name="Sreeshan A."/>
            <person name="Augustine A."/>
        </authorList>
    </citation>
    <scope>NUCLEOTIDE SEQUENCE</scope>
    <source>
        <tissue evidence="1">Leaf</tissue>
    </source>
</reference>
<proteinExistence type="predicted"/>
<protein>
    <submittedName>
        <fullName evidence="1">Uncharacterized protein</fullName>
    </submittedName>
</protein>
<sequence length="59" mass="6704">MSAGIFLTPILQRASTDESRIESNNSIWVLTPHIETSFDIITSHHNVIIKLKNSTSFYQ</sequence>
<dbReference type="EMBL" id="GGEC01057376">
    <property type="protein sequence ID" value="MBX37860.1"/>
    <property type="molecule type" value="Transcribed_RNA"/>
</dbReference>
<organism evidence="1">
    <name type="scientific">Rhizophora mucronata</name>
    <name type="common">Asiatic mangrove</name>
    <dbReference type="NCBI Taxonomy" id="61149"/>
    <lineage>
        <taxon>Eukaryota</taxon>
        <taxon>Viridiplantae</taxon>
        <taxon>Streptophyta</taxon>
        <taxon>Embryophyta</taxon>
        <taxon>Tracheophyta</taxon>
        <taxon>Spermatophyta</taxon>
        <taxon>Magnoliopsida</taxon>
        <taxon>eudicotyledons</taxon>
        <taxon>Gunneridae</taxon>
        <taxon>Pentapetalae</taxon>
        <taxon>rosids</taxon>
        <taxon>fabids</taxon>
        <taxon>Malpighiales</taxon>
        <taxon>Rhizophoraceae</taxon>
        <taxon>Rhizophora</taxon>
    </lineage>
</organism>
<name>A0A2P2N5Z5_RHIMU</name>